<sequence length="46" mass="5136">MITLVFTVEEVNSILSALSKFPYEQVKGLIEKIQAQGNSQVQPVEE</sequence>
<reference evidence="1" key="1">
    <citation type="submission" date="2020-04" db="EMBL/GenBank/DDBJ databases">
        <authorList>
            <person name="Chiriac C."/>
            <person name="Salcher M."/>
            <person name="Ghai R."/>
            <person name="Kavagutti S V."/>
        </authorList>
    </citation>
    <scope>NUCLEOTIDE SEQUENCE</scope>
</reference>
<proteinExistence type="predicted"/>
<organism evidence="1">
    <name type="scientific">uncultured Caudovirales phage</name>
    <dbReference type="NCBI Taxonomy" id="2100421"/>
    <lineage>
        <taxon>Viruses</taxon>
        <taxon>Duplodnaviria</taxon>
        <taxon>Heunggongvirae</taxon>
        <taxon>Uroviricota</taxon>
        <taxon>Caudoviricetes</taxon>
        <taxon>Peduoviridae</taxon>
        <taxon>Maltschvirus</taxon>
        <taxon>Maltschvirus maltsch</taxon>
    </lineage>
</organism>
<evidence type="ECO:0000313" key="1">
    <source>
        <dbReference type="EMBL" id="CAB4136266.1"/>
    </source>
</evidence>
<evidence type="ECO:0000313" key="2">
    <source>
        <dbReference type="EMBL" id="CAB4150509.1"/>
    </source>
</evidence>
<protein>
    <submittedName>
        <fullName evidence="1">Uncharacterized protein</fullName>
    </submittedName>
</protein>
<gene>
    <name evidence="1" type="ORF">UFOVP294_38</name>
    <name evidence="2" type="ORF">UFOVP566_47</name>
</gene>
<dbReference type="EMBL" id="LR796311">
    <property type="protein sequence ID" value="CAB4136266.1"/>
    <property type="molecule type" value="Genomic_DNA"/>
</dbReference>
<accession>A0A6J5LTE0</accession>
<name>A0A6J5LTE0_9CAUD</name>
<dbReference type="EMBL" id="LR796538">
    <property type="protein sequence ID" value="CAB4150509.1"/>
    <property type="molecule type" value="Genomic_DNA"/>
</dbReference>